<feature type="transmembrane region" description="Helical" evidence="2">
    <location>
        <begin position="481"/>
        <end position="509"/>
    </location>
</feature>
<dbReference type="Pfam" id="PF11915">
    <property type="entry name" value="DUF3433"/>
    <property type="match status" value="2"/>
</dbReference>
<proteinExistence type="predicted"/>
<organism evidence="3 4">
    <name type="scientific">Penicillium salamii</name>
    <dbReference type="NCBI Taxonomy" id="1612424"/>
    <lineage>
        <taxon>Eukaryota</taxon>
        <taxon>Fungi</taxon>
        <taxon>Dikarya</taxon>
        <taxon>Ascomycota</taxon>
        <taxon>Pezizomycotina</taxon>
        <taxon>Eurotiomycetes</taxon>
        <taxon>Eurotiomycetidae</taxon>
        <taxon>Eurotiales</taxon>
        <taxon>Aspergillaceae</taxon>
        <taxon>Penicillium</taxon>
    </lineage>
</organism>
<dbReference type="PANTHER" id="PTHR37544">
    <property type="entry name" value="SPRAY-RELATED"/>
    <property type="match status" value="1"/>
</dbReference>
<comment type="caution">
    <text evidence="3">The sequence shown here is derived from an EMBL/GenBank/DDBJ whole genome shotgun (WGS) entry which is preliminary data.</text>
</comment>
<protein>
    <submittedName>
        <fullName evidence="3">Uncharacterized protein</fullName>
    </submittedName>
</protein>
<name>A0A9W4JU98_9EURO</name>
<keyword evidence="2" id="KW-0472">Membrane</keyword>
<dbReference type="OrthoDB" id="3248909at2759"/>
<feature type="transmembrane region" description="Helical" evidence="2">
    <location>
        <begin position="647"/>
        <end position="670"/>
    </location>
</feature>
<feature type="transmembrane region" description="Helical" evidence="2">
    <location>
        <begin position="608"/>
        <end position="635"/>
    </location>
</feature>
<sequence>MEPEVQEKKRSSQGWLPATLRWPYLLCLASLLLFLLAVVETLRQYSQRKGFLIHWSYAEDLSGATWQVYTYLPLVLALLPIVLLDICAQDVFRLEIYFQLAKQEATPARVLFANYCSNGVTASMIAARNRHWIVLCVAPVFLICRMFLPTLASGIISLDGTTFDESKTVHTWPSIVELDTQMSWFNSSLSHQGMLGRSDLGSMFLSRPSTYAAAPVSIPGDATENSFLTVNQTAYWSNLTCATQSSSGAINNTFSSINSTSGTGSNQLVWLWQMRDFELSGSTNETNTTRCRINLDLEITSKSNQRSLHARYWAPISNATDTNSSFVPVDGCDSFELFGVILDSKIIDGNIMEPNITVLGCSPVYHQTQAAVTLNNNGSIADLQTDPDNIKPLNSTDFYVQGLHDVISAKYTPQAQGIAVSNSSSQSERKLNIVQNSKPVNSTAFFNEMQFSWNENFITIINKLFNPASPPTTIDATLSSYVVVLAVAPNTAIFTEAILIVCLIVLGMLGSTCHRRRNFLQWDPGSIAAQCALISRLFSPSTKLLFSHTNFRQATTRQLRQWSKGKWVEWVDVSGEPRLCIVGRNQSPSHQLSPPVIKKGRRDPPPHFLVFPWFLAECVLLMGVLAAFGVCLSYLRLKNIEDYVTTAAALSILFLNYAPTAIASIIGSLITSVYRNLSAMEPYIRLQEGMATAKDSIIANRGFRTPYMALTRTRRRKPALLFGISVVCLADLVLRVLSGGVFEPQVQIYRTPSSSVARQYYPSLFESQANETGVGESIMAASRLMNNVSFLPWVSPEYFFVPFSVKHPYPDLLYSTDDATDDDDEDEDDDDEEYDDADADDDDAWATFSTMSRGIGADLDCRTIHPEFKSDPTQGWKYRFSGGTGVHNCTVEIRPETLKNSPGANFTDRSIQFIAPNGTDTCQTSNLFIFASWNQNTVLKSGSTGWMALQCKPKVLVQDFNLEFDSRGMIQSYKPIPTGSITKGQLYQNASDSLGLFNQRLTSFSHSLPSRDPSSTQRHDWSGLLTSSTYDVLYPNSTEITSDHLTYVARTVYRRVFSAHLALWRDRYLEHVSLKQAVPVTATAIESLWGLTPSKVLIVAIICLVCVDTSALVAVFILRFNRFKGLRTPRSIGSLMPFVVGGSFATDCGDMYDLTEDERHALLLSQDRRYRLGEFAGETGDQWGLDYDDRHHPSEIELDELRSAM</sequence>
<evidence type="ECO:0000313" key="4">
    <source>
        <dbReference type="Proteomes" id="UP001152646"/>
    </source>
</evidence>
<dbReference type="PANTHER" id="PTHR37544:SF3">
    <property type="entry name" value="SPRAY"/>
    <property type="match status" value="1"/>
</dbReference>
<reference evidence="3" key="1">
    <citation type="submission" date="2021-07" db="EMBL/GenBank/DDBJ databases">
        <authorList>
            <person name="Branca A.L. A."/>
        </authorList>
    </citation>
    <scope>NUCLEOTIDE SEQUENCE</scope>
</reference>
<feature type="region of interest" description="Disordered" evidence="1">
    <location>
        <begin position="814"/>
        <end position="842"/>
    </location>
</feature>
<keyword evidence="2" id="KW-0812">Transmembrane</keyword>
<dbReference type="Proteomes" id="UP001152646">
    <property type="component" value="Unassembled WGS sequence"/>
</dbReference>
<feature type="transmembrane region" description="Helical" evidence="2">
    <location>
        <begin position="132"/>
        <end position="156"/>
    </location>
</feature>
<evidence type="ECO:0000256" key="2">
    <source>
        <dbReference type="SAM" id="Phobius"/>
    </source>
</evidence>
<feature type="transmembrane region" description="Helical" evidence="2">
    <location>
        <begin position="1096"/>
        <end position="1118"/>
    </location>
</feature>
<accession>A0A9W4JU98</accession>
<gene>
    <name evidence="3" type="ORF">PSALAMII_LOCUS10134</name>
</gene>
<feature type="compositionally biased region" description="Acidic residues" evidence="1">
    <location>
        <begin position="818"/>
        <end position="842"/>
    </location>
</feature>
<evidence type="ECO:0000313" key="3">
    <source>
        <dbReference type="EMBL" id="CAG8420253.1"/>
    </source>
</evidence>
<feature type="transmembrane region" description="Helical" evidence="2">
    <location>
        <begin position="20"/>
        <end position="39"/>
    </location>
</feature>
<dbReference type="AlphaFoldDB" id="A0A9W4JU98"/>
<keyword evidence="2" id="KW-1133">Transmembrane helix</keyword>
<evidence type="ECO:0000256" key="1">
    <source>
        <dbReference type="SAM" id="MobiDB-lite"/>
    </source>
</evidence>
<dbReference type="InterPro" id="IPR021840">
    <property type="entry name" value="DUF3433"/>
</dbReference>
<dbReference type="EMBL" id="CAJVPA010000239">
    <property type="protein sequence ID" value="CAG8420253.1"/>
    <property type="molecule type" value="Genomic_DNA"/>
</dbReference>
<feature type="transmembrane region" description="Helical" evidence="2">
    <location>
        <begin position="719"/>
        <end position="742"/>
    </location>
</feature>